<evidence type="ECO:0000259" key="2">
    <source>
        <dbReference type="Pfam" id="PF04773"/>
    </source>
</evidence>
<feature type="transmembrane region" description="Helical" evidence="1">
    <location>
        <begin position="87"/>
        <end position="106"/>
    </location>
</feature>
<keyword evidence="1" id="KW-1133">Transmembrane helix</keyword>
<dbReference type="Proteomes" id="UP000218267">
    <property type="component" value="Chromosome"/>
</dbReference>
<protein>
    <submittedName>
        <fullName evidence="4">Uncharacterized protein</fullName>
    </submittedName>
</protein>
<dbReference type="Gene3D" id="3.55.50.30">
    <property type="match status" value="1"/>
</dbReference>
<evidence type="ECO:0000256" key="1">
    <source>
        <dbReference type="SAM" id="Phobius"/>
    </source>
</evidence>
<dbReference type="PANTHER" id="PTHR30273">
    <property type="entry name" value="PERIPLASMIC SIGNAL SENSOR AND SIGMA FACTOR ACTIVATOR FECR-RELATED"/>
    <property type="match status" value="1"/>
</dbReference>
<reference evidence="5" key="2">
    <citation type="journal article" date="2020" name="Antonie Van Leeuwenhoek">
        <title>Labilibaculum antarcticum sp. nov., a novel facultative anaerobic, psychrotorelant bacterium isolated from marine sediment of Antarctica.</title>
        <authorList>
            <person name="Watanabe M."/>
            <person name="Kojima H."/>
            <person name="Fukui M."/>
        </authorList>
    </citation>
    <scope>NUCLEOTIDE SEQUENCE [LARGE SCALE GENOMIC DNA]</scope>
    <source>
        <strain evidence="5">SPP2</strain>
    </source>
</reference>
<dbReference type="Gene3D" id="2.60.120.1440">
    <property type="match status" value="1"/>
</dbReference>
<dbReference type="AlphaFoldDB" id="A0A1Y1CPU6"/>
<organism evidence="4 5">
    <name type="scientific">Labilibaculum antarcticum</name>
    <dbReference type="NCBI Taxonomy" id="1717717"/>
    <lineage>
        <taxon>Bacteria</taxon>
        <taxon>Pseudomonadati</taxon>
        <taxon>Bacteroidota</taxon>
        <taxon>Bacteroidia</taxon>
        <taxon>Marinilabiliales</taxon>
        <taxon>Marinifilaceae</taxon>
        <taxon>Labilibaculum</taxon>
    </lineage>
</organism>
<gene>
    <name evidence="4" type="ORF">ALGA_3721</name>
</gene>
<dbReference type="Pfam" id="PF04773">
    <property type="entry name" value="FecR"/>
    <property type="match status" value="1"/>
</dbReference>
<dbReference type="Pfam" id="PF16344">
    <property type="entry name" value="FecR_C"/>
    <property type="match status" value="1"/>
</dbReference>
<dbReference type="OrthoDB" id="676789at2"/>
<dbReference type="KEGG" id="mbas:ALGA_3721"/>
<dbReference type="InterPro" id="IPR032508">
    <property type="entry name" value="FecR_C"/>
</dbReference>
<dbReference type="PIRSF" id="PIRSF018266">
    <property type="entry name" value="FecR"/>
    <property type="match status" value="1"/>
</dbReference>
<keyword evidence="5" id="KW-1185">Reference proteome</keyword>
<dbReference type="RefSeq" id="WP_096431951.1">
    <property type="nucleotide sequence ID" value="NZ_AP018042.1"/>
</dbReference>
<feature type="domain" description="FecR protein" evidence="2">
    <location>
        <begin position="125"/>
        <end position="209"/>
    </location>
</feature>
<feature type="domain" description="Protein FecR C-terminal" evidence="3">
    <location>
        <begin position="253"/>
        <end position="320"/>
    </location>
</feature>
<evidence type="ECO:0000259" key="3">
    <source>
        <dbReference type="Pfam" id="PF16344"/>
    </source>
</evidence>
<dbReference type="EMBL" id="AP018042">
    <property type="protein sequence ID" value="BAX82013.1"/>
    <property type="molecule type" value="Genomic_DNA"/>
</dbReference>
<evidence type="ECO:0000313" key="4">
    <source>
        <dbReference type="EMBL" id="BAX82013.1"/>
    </source>
</evidence>
<evidence type="ECO:0000313" key="5">
    <source>
        <dbReference type="Proteomes" id="UP000218267"/>
    </source>
</evidence>
<dbReference type="InterPro" id="IPR006860">
    <property type="entry name" value="FecR"/>
</dbReference>
<proteinExistence type="predicted"/>
<keyword evidence="1" id="KW-0472">Membrane</keyword>
<dbReference type="GO" id="GO:0016989">
    <property type="term" value="F:sigma factor antagonist activity"/>
    <property type="evidence" value="ECO:0007669"/>
    <property type="project" value="TreeGrafter"/>
</dbReference>
<dbReference type="InterPro" id="IPR012373">
    <property type="entry name" value="Ferrdict_sens_TM"/>
</dbReference>
<sequence>MKQNNQHIDEQFLFSILEGTSSDQDKQQFQEWMQADSANEENFLKMQKIWKSSKEIEVFQKIDEEADWKIIKAKSGKTVRLKKVNLFMRYAATVLVLLSLSLVYLYQTTPGFGKYAQTKSMQTKDKIVLADGTEVFLNKKSKIIYPKHFNSDVRNVEMEGEAYFQVKPDPTKPFIIKSGNAIIEVLGTSFNVKNEMDGATVVSVNSGKVSLKNQETQEVIYLTKGEKGILYDSFITESVNNEPNFDSWKTGVLRFKDMPIPLVFKYLENFYNVRITNKCERLDTLKFNSYFDNASIDEVITELELHLRVKTVKKGNHLIISDKKK</sequence>
<reference evidence="4 5" key="1">
    <citation type="journal article" date="2018" name="Mar. Genomics">
        <title>Complete genome sequence of Marinifilaceae bacterium strain SPP2, isolated from the Antarctic marine sediment.</title>
        <authorList>
            <person name="Watanabe M."/>
            <person name="Kojima H."/>
            <person name="Fukui M."/>
        </authorList>
    </citation>
    <scope>NUCLEOTIDE SEQUENCE [LARGE SCALE GENOMIC DNA]</scope>
    <source>
        <strain evidence="4 5">SPP2</strain>
    </source>
</reference>
<accession>A0A1Y1CPU6</accession>
<keyword evidence="1" id="KW-0812">Transmembrane</keyword>
<name>A0A1Y1CPU6_9BACT</name>
<dbReference type="PANTHER" id="PTHR30273:SF2">
    <property type="entry name" value="PROTEIN FECR"/>
    <property type="match status" value="1"/>
</dbReference>